<feature type="domain" description="Protein kinase" evidence="17">
    <location>
        <begin position="1159"/>
        <end position="1411"/>
    </location>
</feature>
<dbReference type="SMART" id="SM00220">
    <property type="entry name" value="S_TKc"/>
    <property type="match status" value="1"/>
</dbReference>
<comment type="subcellular location">
    <subcellularLocation>
        <location evidence="1">Cytoplasm</location>
    </subcellularLocation>
</comment>
<feature type="binding site" evidence="14">
    <location>
        <position position="1189"/>
    </location>
    <ligand>
        <name>ATP</name>
        <dbReference type="ChEBI" id="CHEBI:30616"/>
    </ligand>
</feature>
<dbReference type="InterPro" id="IPR017441">
    <property type="entry name" value="Protein_kinase_ATP_BS"/>
</dbReference>
<feature type="compositionally biased region" description="Acidic residues" evidence="16">
    <location>
        <begin position="168"/>
        <end position="207"/>
    </location>
</feature>
<dbReference type="Proteomes" id="UP000001996">
    <property type="component" value="Unassembled WGS sequence"/>
</dbReference>
<dbReference type="PANTHER" id="PTHR45832:SF22">
    <property type="entry name" value="SERINE_THREONINE-PROTEIN KINASE SAMKA-RELATED"/>
    <property type="match status" value="1"/>
</dbReference>
<sequence length="1436" mass="157980">MAPSFTMAEAKAEEAVAAAVTTTTTTTNSETETQTVIPTLNNGHTFEHSLNNFLDSNESSQQQALISENGLADQEVPERLDLKGHIIALHTPVPNGLTTGLESPIQEITRRFENINAKDGIEEVPASVSTDSSENNTLKEPISLKDIQPSTKEGGEIQDSVQKQYFETNEEGKEEEEVDVEEDNKDEEMEENHEDDKEDGLQTEENETSQQSVLPRIPGSFNVTALKSSPTSTSEDEYENDNTANKTDVSNILDKKKSARDNNSDSNADLVGGKDEKLPYSIEEDVKYTEDEINHESKDTSLSISQGETSHDLNKDYLAESASRDDQQLEALSELEQPSHEYSTVSESDHSTSQPLPHLSSQISNYHISSNPASSRFSEISNFKSTLDPGLPSNLAPPVDIDQYLKHDDSSSNLVKTPVLPTSDKVGESRVPAQTPTETFLQPQLQTPTQIRTPQQSRPLGSKNAETPPLPLLESEQSTGKNYHLSSDDMSKQQQQEQSHGASGEVRKGIGAGGEIGLRNPSSTPTVIHHPARKESTSYNTTSSLSAHNQTAAIPPALQSSAKFYSHTGGNSSPSTMNTPLSFGSSRTFSQDSGPKGQGHGHGQGQGQGQFGSTMGAALYSPKNEKVRKSSKSSKKVRDVFSSMFGKSRSSQSSPQLPELNMKISTPFNATHVTHVGVDDDGSYTGLPPEWEKMLAASGITKKEQQQHPQAVIDIVNFYQDNNENPDEQALKKFQFDNDKSSSSWSLNNTSTSPATPNRASSSPQRTSVSSGYTGSDKHQSQAEQEHEHEHEQDQDQDEELESGTGIGSENGSSPQTPDPQYETLFIPRRPAPRPPPTPSSTTTTSSTIQNTPTSDRRSLEVKSAAQNDVYNNNNNKTFLNEKTSPKKSSTRSISSRSLKSLRFRKSGTSEKFTDATSRPPPPPPPPIPPIPLSIPKSKSHSASLSNQIKQQQKPSSGPTTAPIAASSRFEDQPLPKQREFKSHRAPPPPPIPPHSLLHAHAPAPAPGQAYVQDVPVRSNAQQALESVTAPTNVYEVQQSKFQEAQQKLREQKAKDLAEIQRRQQAKKLEEQQKQQLLLQEGQELKELKELLVKPNVPEHRAPPPVPSLSKTKSSGPVRDAKQAALIAQKKREDKKRKNQQIVAKLQSICTAGNPNDLYVDLVKIGQGASGGVFIAHERANKHQIVAIKQMNLEQQPKKELIINEILVMKGSKHPNIVNYIDSYLVKGDLWVIMEYMEGGSLTEIVTHSVMTEGQIGAVCRETLKGLKFLHSKGVIHRDIKSDNILLDINGNIKMTDFGFCAQINEINLKRTTMVGTPYWMAPEVVSRKEYGPKVDIWSLGIMMIEMIEGEPPYLNETPLRALYLIATNGTPTLKEPEALSFDIRKFLVWCLQVDFTKRANADELLHDKFILEADDVSSLSPLVKIARTKQHNEED</sequence>
<evidence type="ECO:0000256" key="16">
    <source>
        <dbReference type="SAM" id="MobiDB-lite"/>
    </source>
</evidence>
<dbReference type="PROSITE" id="PS50108">
    <property type="entry name" value="CRIB"/>
    <property type="match status" value="1"/>
</dbReference>
<dbReference type="Pfam" id="PF00069">
    <property type="entry name" value="Pkinase"/>
    <property type="match status" value="1"/>
</dbReference>
<feature type="compositionally biased region" description="Basic and acidic residues" evidence="16">
    <location>
        <begin position="253"/>
        <end position="263"/>
    </location>
</feature>
<dbReference type="InterPro" id="IPR033923">
    <property type="entry name" value="PAK_BD"/>
</dbReference>
<evidence type="ECO:0000256" key="13">
    <source>
        <dbReference type="ARBA" id="ARBA00073811"/>
    </source>
</evidence>
<dbReference type="Pfam" id="PF00786">
    <property type="entry name" value="PBD"/>
    <property type="match status" value="1"/>
</dbReference>
<evidence type="ECO:0000256" key="1">
    <source>
        <dbReference type="ARBA" id="ARBA00004496"/>
    </source>
</evidence>
<dbReference type="GO" id="GO:0030447">
    <property type="term" value="P:filamentous growth"/>
    <property type="evidence" value="ECO:0007669"/>
    <property type="project" value="UniProtKB-ARBA"/>
</dbReference>
<dbReference type="EC" id="2.7.11.1" evidence="3"/>
<dbReference type="GO" id="GO:0033554">
    <property type="term" value="P:cellular response to stress"/>
    <property type="evidence" value="ECO:0007669"/>
    <property type="project" value="UniProtKB-ARBA"/>
</dbReference>
<dbReference type="SMART" id="SM00285">
    <property type="entry name" value="PBD"/>
    <property type="match status" value="1"/>
</dbReference>
<feature type="compositionally biased region" description="Polar residues" evidence="16">
    <location>
        <begin position="475"/>
        <end position="485"/>
    </location>
</feature>
<comment type="catalytic activity">
    <reaction evidence="10">
        <text>L-threonyl-[protein] + ATP = O-phospho-L-threonyl-[protein] + ADP + H(+)</text>
        <dbReference type="Rhea" id="RHEA:46608"/>
        <dbReference type="Rhea" id="RHEA-COMP:11060"/>
        <dbReference type="Rhea" id="RHEA-COMP:11605"/>
        <dbReference type="ChEBI" id="CHEBI:15378"/>
        <dbReference type="ChEBI" id="CHEBI:30013"/>
        <dbReference type="ChEBI" id="CHEBI:30616"/>
        <dbReference type="ChEBI" id="CHEBI:61977"/>
        <dbReference type="ChEBI" id="CHEBI:456216"/>
        <dbReference type="EC" id="2.7.11.1"/>
    </reaction>
</comment>
<dbReference type="CDD" id="cd01093">
    <property type="entry name" value="CRIB_PAK_like"/>
    <property type="match status" value="1"/>
</dbReference>
<dbReference type="InterPro" id="IPR008271">
    <property type="entry name" value="Ser/Thr_kinase_AS"/>
</dbReference>
<feature type="compositionally biased region" description="Low complexity" evidence="16">
    <location>
        <begin position="840"/>
        <end position="854"/>
    </location>
</feature>
<dbReference type="InterPro" id="IPR011009">
    <property type="entry name" value="Kinase-like_dom_sf"/>
</dbReference>
<feature type="compositionally biased region" description="Polar residues" evidence="16">
    <location>
        <begin position="241"/>
        <end position="250"/>
    </location>
</feature>
<dbReference type="InterPro" id="IPR000095">
    <property type="entry name" value="CRIB_dom"/>
</dbReference>
<dbReference type="GO" id="GO:0000165">
    <property type="term" value="P:MAPK cascade"/>
    <property type="evidence" value="ECO:0007669"/>
    <property type="project" value="UniProtKB-ARBA"/>
</dbReference>
<keyword evidence="9 14" id="KW-0067">ATP-binding</keyword>
<evidence type="ECO:0000256" key="6">
    <source>
        <dbReference type="ARBA" id="ARBA00022679"/>
    </source>
</evidence>
<dbReference type="InterPro" id="IPR036936">
    <property type="entry name" value="CRIB_dom_sf"/>
</dbReference>
<evidence type="ECO:0000256" key="2">
    <source>
        <dbReference type="ARBA" id="ARBA00008874"/>
    </source>
</evidence>
<evidence type="ECO:0000256" key="8">
    <source>
        <dbReference type="ARBA" id="ARBA00022777"/>
    </source>
</evidence>
<dbReference type="Gene3D" id="3.90.810.10">
    <property type="entry name" value="CRIB domain"/>
    <property type="match status" value="1"/>
</dbReference>
<feature type="region of interest" description="Disordered" evidence="16">
    <location>
        <begin position="1097"/>
        <end position="1119"/>
    </location>
</feature>
<feature type="compositionally biased region" description="Polar residues" evidence="16">
    <location>
        <begin position="221"/>
        <end position="233"/>
    </location>
</feature>
<feature type="compositionally biased region" description="Polar residues" evidence="16">
    <location>
        <begin position="754"/>
        <end position="774"/>
    </location>
</feature>
<evidence type="ECO:0000256" key="4">
    <source>
        <dbReference type="ARBA" id="ARBA00022490"/>
    </source>
</evidence>
<comment type="catalytic activity">
    <reaction evidence="11">
        <text>L-seryl-[protein] + ATP = O-phospho-L-seryl-[protein] + ADP + H(+)</text>
        <dbReference type="Rhea" id="RHEA:17989"/>
        <dbReference type="Rhea" id="RHEA-COMP:9863"/>
        <dbReference type="Rhea" id="RHEA-COMP:11604"/>
        <dbReference type="ChEBI" id="CHEBI:15378"/>
        <dbReference type="ChEBI" id="CHEBI:29999"/>
        <dbReference type="ChEBI" id="CHEBI:30616"/>
        <dbReference type="ChEBI" id="CHEBI:83421"/>
        <dbReference type="ChEBI" id="CHEBI:456216"/>
        <dbReference type="EC" id="2.7.11.1"/>
    </reaction>
</comment>
<keyword evidence="4" id="KW-0963">Cytoplasm</keyword>
<dbReference type="CDD" id="cd06614">
    <property type="entry name" value="STKc_PAK"/>
    <property type="match status" value="1"/>
</dbReference>
<dbReference type="EMBL" id="CH981528">
    <property type="protein sequence ID" value="EDK45730.1"/>
    <property type="molecule type" value="Genomic_DNA"/>
</dbReference>
<evidence type="ECO:0000256" key="12">
    <source>
        <dbReference type="ARBA" id="ARBA00054203"/>
    </source>
</evidence>
<evidence type="ECO:0000256" key="9">
    <source>
        <dbReference type="ARBA" id="ARBA00022840"/>
    </source>
</evidence>
<feature type="region of interest" description="Disordered" evidence="16">
    <location>
        <begin position="124"/>
        <end position="616"/>
    </location>
</feature>
<dbReference type="STRING" id="379508.A5E2S2"/>
<feature type="compositionally biased region" description="Polar residues" evidence="16">
    <location>
        <begin position="340"/>
        <end position="385"/>
    </location>
</feature>
<organism evidence="19 20">
    <name type="scientific">Lodderomyces elongisporus (strain ATCC 11503 / CBS 2605 / JCM 1781 / NBRC 1676 / NRRL YB-4239)</name>
    <name type="common">Yeast</name>
    <name type="synonym">Saccharomyces elongisporus</name>
    <dbReference type="NCBI Taxonomy" id="379508"/>
    <lineage>
        <taxon>Eukaryota</taxon>
        <taxon>Fungi</taxon>
        <taxon>Dikarya</taxon>
        <taxon>Ascomycota</taxon>
        <taxon>Saccharomycotina</taxon>
        <taxon>Pichiomycetes</taxon>
        <taxon>Debaryomycetaceae</taxon>
        <taxon>Candida/Lodderomyces clade</taxon>
        <taxon>Lodderomyces</taxon>
    </lineage>
</organism>
<evidence type="ECO:0000256" key="15">
    <source>
        <dbReference type="SAM" id="Coils"/>
    </source>
</evidence>
<dbReference type="KEGG" id="lel:PVL30_004733"/>
<feature type="compositionally biased region" description="Pro residues" evidence="16">
    <location>
        <begin position="919"/>
        <end position="933"/>
    </location>
</feature>
<gene>
    <name evidence="19" type="ORF">LELG_03909</name>
</gene>
<dbReference type="OrthoDB" id="248923at2759"/>
<dbReference type="PANTHER" id="PTHR45832">
    <property type="entry name" value="SERINE/THREONINE-PROTEIN KINASE SAMKA-RELATED-RELATED"/>
    <property type="match status" value="1"/>
</dbReference>
<evidence type="ECO:0000259" key="18">
    <source>
        <dbReference type="PROSITE" id="PS50108"/>
    </source>
</evidence>
<feature type="compositionally biased region" description="Low complexity" evidence="16">
    <location>
        <begin position="741"/>
        <end position="753"/>
    </location>
</feature>
<feature type="compositionally biased region" description="Polar residues" evidence="16">
    <location>
        <begin position="537"/>
        <end position="593"/>
    </location>
</feature>
<evidence type="ECO:0000256" key="7">
    <source>
        <dbReference type="ARBA" id="ARBA00022741"/>
    </source>
</evidence>
<dbReference type="FunFam" id="3.30.200.20:FF:000385">
    <property type="entry name" value="Non-specific serine/threonine protein kinase"/>
    <property type="match status" value="1"/>
</dbReference>
<dbReference type="FunCoup" id="A5E2S2">
    <property type="interactions" value="373"/>
</dbReference>
<keyword evidence="20" id="KW-1185">Reference proteome</keyword>
<dbReference type="GO" id="GO:0005524">
    <property type="term" value="F:ATP binding"/>
    <property type="evidence" value="ECO:0007669"/>
    <property type="project" value="UniProtKB-UniRule"/>
</dbReference>
<protein>
    <recommendedName>
        <fullName evidence="13">Serine/threonine-protein kinase CST20</fullName>
        <ecNumber evidence="3">2.7.11.1</ecNumber>
    </recommendedName>
</protein>
<dbReference type="HOGENOM" id="CLU_252150_0_0_1"/>
<evidence type="ECO:0000313" key="19">
    <source>
        <dbReference type="EMBL" id="EDK45730.1"/>
    </source>
</evidence>
<dbReference type="Gene3D" id="3.30.200.20">
    <property type="entry name" value="Phosphorylase Kinase, domain 1"/>
    <property type="match status" value="1"/>
</dbReference>
<feature type="compositionally biased region" description="Basic and acidic residues" evidence="16">
    <location>
        <begin position="272"/>
        <end position="299"/>
    </location>
</feature>
<keyword evidence="6" id="KW-0808">Transferase</keyword>
<keyword evidence="15" id="KW-0175">Coiled coil</keyword>
<feature type="domain" description="CRIB" evidence="18">
    <location>
        <begin position="664"/>
        <end position="677"/>
    </location>
</feature>
<feature type="region of interest" description="Disordered" evidence="16">
    <location>
        <begin position="722"/>
        <end position="1010"/>
    </location>
</feature>
<evidence type="ECO:0000256" key="11">
    <source>
        <dbReference type="ARBA" id="ARBA00048679"/>
    </source>
</evidence>
<feature type="compositionally biased region" description="Basic and acidic residues" evidence="16">
    <location>
        <begin position="309"/>
        <end position="327"/>
    </location>
</feature>
<dbReference type="PROSITE" id="PS00108">
    <property type="entry name" value="PROTEIN_KINASE_ST"/>
    <property type="match status" value="1"/>
</dbReference>
<dbReference type="VEuPathDB" id="FungiDB:LELG_03909"/>
<dbReference type="SUPFAM" id="SSF56112">
    <property type="entry name" value="Protein kinase-like (PK-like)"/>
    <property type="match status" value="1"/>
</dbReference>
<evidence type="ECO:0000256" key="3">
    <source>
        <dbReference type="ARBA" id="ARBA00012513"/>
    </source>
</evidence>
<feature type="compositionally biased region" description="Low complexity" evidence="16">
    <location>
        <begin position="887"/>
        <end position="899"/>
    </location>
</feature>
<keyword evidence="7 14" id="KW-0547">Nucleotide-binding</keyword>
<feature type="compositionally biased region" description="Low complexity" evidence="16">
    <location>
        <begin position="434"/>
        <end position="456"/>
    </location>
</feature>
<feature type="compositionally biased region" description="Polar residues" evidence="16">
    <location>
        <begin position="865"/>
        <end position="882"/>
    </location>
</feature>
<feature type="compositionally biased region" description="Polar residues" evidence="16">
    <location>
        <begin position="127"/>
        <end position="138"/>
    </location>
</feature>
<dbReference type="GO" id="GO:0106310">
    <property type="term" value="F:protein serine kinase activity"/>
    <property type="evidence" value="ECO:0007669"/>
    <property type="project" value="RHEA"/>
</dbReference>
<accession>A5E2S2</accession>
<dbReference type="InParanoid" id="A5E2S2"/>
<dbReference type="GeneID" id="5232127"/>
<feature type="compositionally biased region" description="Polar residues" evidence="16">
    <location>
        <begin position="492"/>
        <end position="501"/>
    </location>
</feature>
<dbReference type="InterPro" id="IPR000719">
    <property type="entry name" value="Prot_kinase_dom"/>
</dbReference>
<feature type="compositionally biased region" description="Basic and acidic residues" evidence="16">
    <location>
        <begin position="776"/>
        <end position="794"/>
    </location>
</feature>
<proteinExistence type="inferred from homology"/>
<feature type="coiled-coil region" evidence="15">
    <location>
        <begin position="1035"/>
        <end position="1075"/>
    </location>
</feature>
<comment type="similarity">
    <text evidence="2">Belongs to the protein kinase superfamily. STE Ser/Thr protein kinase family. STE20 subfamily.</text>
</comment>
<dbReference type="Gene3D" id="1.10.510.10">
    <property type="entry name" value="Transferase(Phosphotransferase) domain 1"/>
    <property type="match status" value="1"/>
</dbReference>
<feature type="compositionally biased region" description="Gly residues" evidence="16">
    <location>
        <begin position="596"/>
        <end position="610"/>
    </location>
</feature>
<reference evidence="19 20" key="1">
    <citation type="journal article" date="2009" name="Nature">
        <title>Evolution of pathogenicity and sexual reproduction in eight Candida genomes.</title>
        <authorList>
            <person name="Butler G."/>
            <person name="Rasmussen M.D."/>
            <person name="Lin M.F."/>
            <person name="Santos M.A."/>
            <person name="Sakthikumar S."/>
            <person name="Munro C.A."/>
            <person name="Rheinbay E."/>
            <person name="Grabherr M."/>
            <person name="Forche A."/>
            <person name="Reedy J.L."/>
            <person name="Agrafioti I."/>
            <person name="Arnaud M.B."/>
            <person name="Bates S."/>
            <person name="Brown A.J."/>
            <person name="Brunke S."/>
            <person name="Costanzo M.C."/>
            <person name="Fitzpatrick D.A."/>
            <person name="de Groot P.W."/>
            <person name="Harris D."/>
            <person name="Hoyer L.L."/>
            <person name="Hube B."/>
            <person name="Klis F.M."/>
            <person name="Kodira C."/>
            <person name="Lennard N."/>
            <person name="Logue M.E."/>
            <person name="Martin R."/>
            <person name="Neiman A.M."/>
            <person name="Nikolaou E."/>
            <person name="Quail M.A."/>
            <person name="Quinn J."/>
            <person name="Santos M.C."/>
            <person name="Schmitzberger F.F."/>
            <person name="Sherlock G."/>
            <person name="Shah P."/>
            <person name="Silverstein K.A."/>
            <person name="Skrzypek M.S."/>
            <person name="Soll D."/>
            <person name="Staggs R."/>
            <person name="Stansfield I."/>
            <person name="Stumpf M.P."/>
            <person name="Sudbery P.E."/>
            <person name="Srikantha T."/>
            <person name="Zeng Q."/>
            <person name="Berman J."/>
            <person name="Berriman M."/>
            <person name="Heitman J."/>
            <person name="Gow N.A."/>
            <person name="Lorenz M.C."/>
            <person name="Birren B.W."/>
            <person name="Kellis M."/>
            <person name="Cuomo C.A."/>
        </authorList>
    </citation>
    <scope>NUCLEOTIDE SEQUENCE [LARGE SCALE GENOMIC DNA]</scope>
    <source>
        <strain evidence="20">ATCC 11503 / BCRC 21390 / CBS 2605 / JCM 1781 / NBRC 1676 / NRRL YB-4239</strain>
    </source>
</reference>
<feature type="compositionally biased region" description="Basic and acidic residues" evidence="16">
    <location>
        <begin position="969"/>
        <end position="983"/>
    </location>
</feature>
<dbReference type="InterPro" id="IPR051931">
    <property type="entry name" value="PAK3-like"/>
</dbReference>
<dbReference type="eggNOG" id="KOG0578">
    <property type="taxonomic scope" value="Eukaryota"/>
</dbReference>
<evidence type="ECO:0000256" key="14">
    <source>
        <dbReference type="PROSITE-ProRule" id="PRU10141"/>
    </source>
</evidence>
<keyword evidence="5" id="KW-0723">Serine/threonine-protein kinase</keyword>
<dbReference type="GO" id="GO:0005737">
    <property type="term" value="C:cytoplasm"/>
    <property type="evidence" value="ECO:0007669"/>
    <property type="project" value="UniProtKB-SubCell"/>
</dbReference>
<feature type="compositionally biased region" description="Basic and acidic residues" evidence="16">
    <location>
        <begin position="729"/>
        <end position="740"/>
    </location>
</feature>
<name>A5E2S2_LODEL</name>
<comment type="function">
    <text evidence="12">MAP4K component of the MAPK pathway required for the mating pheromone response, and the regulation of cell polarity and cell cycle. Phosphorylates histone H2B to form H2BS10ph. Required for hyphal formation and virulence.</text>
</comment>
<evidence type="ECO:0000256" key="5">
    <source>
        <dbReference type="ARBA" id="ARBA00022527"/>
    </source>
</evidence>
<dbReference type="OMA" id="FIAHERA"/>
<evidence type="ECO:0000256" key="10">
    <source>
        <dbReference type="ARBA" id="ARBA00047899"/>
    </source>
</evidence>
<keyword evidence="8" id="KW-0418">Kinase</keyword>
<dbReference type="GO" id="GO:0004674">
    <property type="term" value="F:protein serine/threonine kinase activity"/>
    <property type="evidence" value="ECO:0007669"/>
    <property type="project" value="UniProtKB-KW"/>
</dbReference>
<evidence type="ECO:0000313" key="20">
    <source>
        <dbReference type="Proteomes" id="UP000001996"/>
    </source>
</evidence>
<dbReference type="PROSITE" id="PS50011">
    <property type="entry name" value="PROTEIN_KINASE_DOM"/>
    <property type="match status" value="1"/>
</dbReference>
<evidence type="ECO:0000259" key="17">
    <source>
        <dbReference type="PROSITE" id="PS50011"/>
    </source>
</evidence>
<feature type="compositionally biased region" description="Polar residues" evidence="16">
    <location>
        <begin position="941"/>
        <end position="960"/>
    </location>
</feature>
<dbReference type="FunFam" id="1.10.510.10:FF:000011">
    <property type="entry name" value="Non-specific serine/threonine protein kinase"/>
    <property type="match status" value="1"/>
</dbReference>
<dbReference type="PROSITE" id="PS00107">
    <property type="entry name" value="PROTEIN_KINASE_ATP"/>
    <property type="match status" value="1"/>
</dbReference>